<reference evidence="1 2" key="1">
    <citation type="submission" date="2018-06" db="EMBL/GenBank/DDBJ databases">
        <authorList>
            <consortium name="Pathogen Informatics"/>
            <person name="Doyle S."/>
        </authorList>
    </citation>
    <scope>NUCLEOTIDE SEQUENCE [LARGE SCALE GENOMIC DNA]</scope>
    <source>
        <strain evidence="1 2">NCTC9962</strain>
    </source>
</reference>
<dbReference type="EMBL" id="UGED01000006">
    <property type="protein sequence ID" value="STL34642.1"/>
    <property type="molecule type" value="Genomic_DNA"/>
</dbReference>
<sequence>MEGIADTRLFRRLRSCSSVLAFFQQRTISWVIFLIQLGDLCLAEGQLIELIINVHNLLKNGFGFQLRSTESPLLAINVEFFFRLVQLAAHFR</sequence>
<protein>
    <submittedName>
        <fullName evidence="1">Uncharacterized protein</fullName>
    </submittedName>
</protein>
<gene>
    <name evidence="1" type="ORF">NCTC9962_01997</name>
</gene>
<proteinExistence type="predicted"/>
<dbReference type="Proteomes" id="UP000254052">
    <property type="component" value="Unassembled WGS sequence"/>
</dbReference>
<dbReference type="AlphaFoldDB" id="A0A377AT50"/>
<evidence type="ECO:0000313" key="1">
    <source>
        <dbReference type="EMBL" id="STL34642.1"/>
    </source>
</evidence>
<evidence type="ECO:0000313" key="2">
    <source>
        <dbReference type="Proteomes" id="UP000254052"/>
    </source>
</evidence>
<name>A0A377AT50_ECOLX</name>
<organism evidence="1 2">
    <name type="scientific">Escherichia coli</name>
    <dbReference type="NCBI Taxonomy" id="562"/>
    <lineage>
        <taxon>Bacteria</taxon>
        <taxon>Pseudomonadati</taxon>
        <taxon>Pseudomonadota</taxon>
        <taxon>Gammaproteobacteria</taxon>
        <taxon>Enterobacterales</taxon>
        <taxon>Enterobacteriaceae</taxon>
        <taxon>Escherichia</taxon>
    </lineage>
</organism>
<accession>A0A377AT50</accession>